<dbReference type="PANTHER" id="PTHR11242:SF0">
    <property type="entry name" value="TPR_REGION DOMAIN-CONTAINING PROTEIN"/>
    <property type="match status" value="1"/>
</dbReference>
<comment type="caution">
    <text evidence="7">The sequence shown here is derived from an EMBL/GenBank/DDBJ whole genome shotgun (WGS) entry which is preliminary data.</text>
</comment>
<dbReference type="PROSITE" id="PS50005">
    <property type="entry name" value="TPR"/>
    <property type="match status" value="1"/>
</dbReference>
<dbReference type="OrthoDB" id="1872379at2759"/>
<keyword evidence="2 3" id="KW-0802">TPR repeat</keyword>
<dbReference type="PANTHER" id="PTHR11242">
    <property type="entry name" value="ARYL HYDROCARBON RECEPTOR INTERACTING PROTEIN RELATED"/>
    <property type="match status" value="1"/>
</dbReference>
<evidence type="ECO:0000256" key="2">
    <source>
        <dbReference type="ARBA" id="ARBA00022803"/>
    </source>
</evidence>
<evidence type="ECO:0000256" key="5">
    <source>
        <dbReference type="SAM" id="MobiDB-lite"/>
    </source>
</evidence>
<evidence type="ECO:0000259" key="6">
    <source>
        <dbReference type="Pfam" id="PF20179"/>
    </source>
</evidence>
<protein>
    <submittedName>
        <fullName evidence="7">Tetratricopeptide repeat-containing protein</fullName>
    </submittedName>
</protein>
<feature type="domain" description="Mitochondrial splicing suppressor 51-like C-terminal" evidence="6">
    <location>
        <begin position="240"/>
        <end position="478"/>
    </location>
</feature>
<name>A0A2A9MD38_BESBE</name>
<feature type="region of interest" description="Disordered" evidence="5">
    <location>
        <begin position="1"/>
        <end position="35"/>
    </location>
</feature>
<feature type="compositionally biased region" description="Basic and acidic residues" evidence="5">
    <location>
        <begin position="179"/>
        <end position="194"/>
    </location>
</feature>
<keyword evidence="8" id="KW-1185">Reference proteome</keyword>
<dbReference type="EMBL" id="NWUJ01000007">
    <property type="protein sequence ID" value="PFH34211.1"/>
    <property type="molecule type" value="Genomic_DNA"/>
</dbReference>
<dbReference type="STRING" id="94643.A0A2A9MD38"/>
<evidence type="ECO:0000256" key="3">
    <source>
        <dbReference type="PROSITE-ProRule" id="PRU00339"/>
    </source>
</evidence>
<evidence type="ECO:0000313" key="7">
    <source>
        <dbReference type="EMBL" id="PFH34211.1"/>
    </source>
</evidence>
<dbReference type="InterPro" id="IPR046824">
    <property type="entry name" value="Mss51-like_C"/>
</dbReference>
<evidence type="ECO:0000256" key="1">
    <source>
        <dbReference type="ARBA" id="ARBA00022737"/>
    </source>
</evidence>
<keyword evidence="4" id="KW-0175">Coiled coil</keyword>
<dbReference type="InterPro" id="IPR019734">
    <property type="entry name" value="TPR_rpt"/>
</dbReference>
<feature type="region of interest" description="Disordered" evidence="5">
    <location>
        <begin position="266"/>
        <end position="291"/>
    </location>
</feature>
<dbReference type="SMART" id="SM00028">
    <property type="entry name" value="TPR"/>
    <property type="match status" value="3"/>
</dbReference>
<reference evidence="7 8" key="1">
    <citation type="submission" date="2017-09" db="EMBL/GenBank/DDBJ databases">
        <title>Genome sequencing of Besnoitia besnoiti strain Bb-Ger1.</title>
        <authorList>
            <person name="Schares G."/>
            <person name="Venepally P."/>
            <person name="Lorenzi H.A."/>
        </authorList>
    </citation>
    <scope>NUCLEOTIDE SEQUENCE [LARGE SCALE GENOMIC DNA]</scope>
    <source>
        <strain evidence="7 8">Bb-Ger1</strain>
    </source>
</reference>
<evidence type="ECO:0000256" key="4">
    <source>
        <dbReference type="SAM" id="Coils"/>
    </source>
</evidence>
<dbReference type="SUPFAM" id="SSF48452">
    <property type="entry name" value="TPR-like"/>
    <property type="match status" value="1"/>
</dbReference>
<dbReference type="KEGG" id="bbes:BESB_073630"/>
<organism evidence="7 8">
    <name type="scientific">Besnoitia besnoiti</name>
    <name type="common">Apicomplexan protozoan</name>
    <dbReference type="NCBI Taxonomy" id="94643"/>
    <lineage>
        <taxon>Eukaryota</taxon>
        <taxon>Sar</taxon>
        <taxon>Alveolata</taxon>
        <taxon>Apicomplexa</taxon>
        <taxon>Conoidasida</taxon>
        <taxon>Coccidia</taxon>
        <taxon>Eucoccidiorida</taxon>
        <taxon>Eimeriorina</taxon>
        <taxon>Sarcocystidae</taxon>
        <taxon>Besnoitia</taxon>
    </lineage>
</organism>
<dbReference type="AlphaFoldDB" id="A0A2A9MD38"/>
<dbReference type="Pfam" id="PF20179">
    <property type="entry name" value="MSS51_C"/>
    <property type="match status" value="1"/>
</dbReference>
<feature type="region of interest" description="Disordered" evidence="5">
    <location>
        <begin position="171"/>
        <end position="201"/>
    </location>
</feature>
<feature type="coiled-coil region" evidence="4">
    <location>
        <begin position="123"/>
        <end position="170"/>
    </location>
</feature>
<dbReference type="GeneID" id="40312289"/>
<proteinExistence type="predicted"/>
<dbReference type="VEuPathDB" id="ToxoDB:BESB_073630"/>
<dbReference type="RefSeq" id="XP_029218220.1">
    <property type="nucleotide sequence ID" value="XM_029365736.1"/>
</dbReference>
<dbReference type="InterPro" id="IPR039663">
    <property type="entry name" value="AIP/AIPL1/TTC9"/>
</dbReference>
<gene>
    <name evidence="7" type="ORF">BESB_073630</name>
</gene>
<evidence type="ECO:0000313" key="8">
    <source>
        <dbReference type="Proteomes" id="UP000224006"/>
    </source>
</evidence>
<keyword evidence="1" id="KW-0677">Repeat</keyword>
<feature type="repeat" description="TPR" evidence="3">
    <location>
        <begin position="114"/>
        <end position="147"/>
    </location>
</feature>
<dbReference type="Pfam" id="PF14559">
    <property type="entry name" value="TPR_19"/>
    <property type="match status" value="1"/>
</dbReference>
<dbReference type="Gene3D" id="1.25.40.10">
    <property type="entry name" value="Tetratricopeptide repeat domain"/>
    <property type="match status" value="1"/>
</dbReference>
<dbReference type="InterPro" id="IPR011990">
    <property type="entry name" value="TPR-like_helical_dom_sf"/>
</dbReference>
<dbReference type="Proteomes" id="UP000224006">
    <property type="component" value="Unassembled WGS sequence"/>
</dbReference>
<accession>A0A2A9MD38</accession>
<sequence length="540" mass="59490">MAQETDKLPAPVAAAAAEEANEGARKVAQAAKEKEEGNELFKKGQVPEAIEVWRHALKLCYELSVSGDAPNLGEMYDLQTALENNLAAGLLKEGSYSRCLDHCDNVLRHDPQNEKALLRMAKAHIELQEYAQAEETIRRLREARPDNAEAASLQRRVLEVQKEHRRQEKVLYQSMLSRKGRESHSLSGSEKHESAPAQPSQWMWSVEFQPVDRDATVWRAPHSLESLTEECNFPLTRGLPLTILYALQAADEARKAALTRQAQTRLSAQSGGAQRGGDGGATAVAAPSPSGQTAATAEADCWNWRSIRRDVLCVHLIGVTSAHEMGCKFTVLLERWPEVKTLILVFIGFLGSHGKLEKELERGKLQPPAVVRTEDGREQLAVPFKGTYEEFVQAVPGVLTNPECTFFPDFAVLSTPLFSRDVDSWKPALALLLDSDVLSIATVSGPLRESVGAESREDEEVVKNVGGRIVVPTTKNEFPIILRVPKEALKNRQGTSRDDNPTEFIGNEFAEDEEAAKAASTSEILGAKHAAFFVFRGRAK</sequence>